<evidence type="ECO:0000313" key="2">
    <source>
        <dbReference type="Proteomes" id="UP001316184"/>
    </source>
</evidence>
<dbReference type="EMBL" id="CP102173">
    <property type="protein sequence ID" value="UUP12580.1"/>
    <property type="molecule type" value="Genomic_DNA"/>
</dbReference>
<accession>A0ABY5M6J0</accession>
<dbReference type="Proteomes" id="UP001316184">
    <property type="component" value="Chromosome"/>
</dbReference>
<protein>
    <submittedName>
        <fullName evidence="1">Uncharacterized protein</fullName>
    </submittedName>
</protein>
<keyword evidence="2" id="KW-1185">Reference proteome</keyword>
<evidence type="ECO:0000313" key="1">
    <source>
        <dbReference type="EMBL" id="UUP12580.1"/>
    </source>
</evidence>
<proteinExistence type="predicted"/>
<reference evidence="1 2" key="1">
    <citation type="submission" date="2022-08" db="EMBL/GenBank/DDBJ databases">
        <title>novel species in genus Aeromicrobium.</title>
        <authorList>
            <person name="Ye L."/>
        </authorList>
    </citation>
    <scope>NUCLEOTIDE SEQUENCE [LARGE SCALE GENOMIC DNA]</scope>
    <source>
        <strain evidence="2">zg-Y1379</strain>
    </source>
</reference>
<gene>
    <name evidence="1" type="ORF">NQV15_12020</name>
</gene>
<sequence length="363" mass="38808">MAGSFLAIVAAALVEDGQSIVSHHPAGDGHGNPAEWRMSAPLDRGRVEAQFELGSLAWWYVGPAGGWVLVDDITDATLHGTGEAAPYDGARPATSPRRRIGYLAHRPDLQRQWATPAVDEELAVLDGRPLAVRGPNQTYGVLVDGSPQIVLDRLREVVSALARSADLPPWFVAACVPPSEVVRRGEDARWTVETWLQAMAPGERTWWLAETSVGDGHLRLTVLRSDIGARTSSLTWLLRAAGAGDLTQAPAPATEPLVLTVLPASQHRDPDDALALAAHDLLGLPDPVVLDPKDYGGGIHWEHQLEVPVDGAALERGLAAGSTLKHGVGPARTWLTNGWSSVVGPLPGHGPGGATKQPWWRRW</sequence>
<name>A0ABY5M6J0_9ACTN</name>
<dbReference type="RefSeq" id="WP_232400110.1">
    <property type="nucleotide sequence ID" value="NZ_CP102173.1"/>
</dbReference>
<organism evidence="1 2">
    <name type="scientific">Aeromicrobium wangtongii</name>
    <dbReference type="NCBI Taxonomy" id="2969247"/>
    <lineage>
        <taxon>Bacteria</taxon>
        <taxon>Bacillati</taxon>
        <taxon>Actinomycetota</taxon>
        <taxon>Actinomycetes</taxon>
        <taxon>Propionibacteriales</taxon>
        <taxon>Nocardioidaceae</taxon>
        <taxon>Aeromicrobium</taxon>
    </lineage>
</organism>